<dbReference type="Gene3D" id="3.20.20.80">
    <property type="entry name" value="Glycosidases"/>
    <property type="match status" value="1"/>
</dbReference>
<dbReference type="Pfam" id="PF00150">
    <property type="entry name" value="Cellulase"/>
    <property type="match status" value="1"/>
</dbReference>
<dbReference type="GO" id="GO:0009251">
    <property type="term" value="P:glucan catabolic process"/>
    <property type="evidence" value="ECO:0007669"/>
    <property type="project" value="TreeGrafter"/>
</dbReference>
<dbReference type="EMBL" id="LFZN01000437">
    <property type="protein sequence ID" value="KXS93598.1"/>
    <property type="molecule type" value="Genomic_DNA"/>
</dbReference>
<name>A0A139GTU1_9PEZI</name>
<evidence type="ECO:0000256" key="2">
    <source>
        <dbReference type="ARBA" id="ARBA00005641"/>
    </source>
</evidence>
<evidence type="ECO:0000313" key="9">
    <source>
        <dbReference type="Proteomes" id="UP000070133"/>
    </source>
</evidence>
<dbReference type="Proteomes" id="UP000070133">
    <property type="component" value="Unassembled WGS sequence"/>
</dbReference>
<comment type="similarity">
    <text evidence="2 6">Belongs to the glycosyl hydrolase 5 (cellulase A) family.</text>
</comment>
<dbReference type="InterPro" id="IPR017853">
    <property type="entry name" value="GH"/>
</dbReference>
<proteinExistence type="inferred from homology"/>
<dbReference type="InterPro" id="IPR001547">
    <property type="entry name" value="Glyco_hydro_5"/>
</dbReference>
<keyword evidence="9" id="KW-1185">Reference proteome</keyword>
<evidence type="ECO:0000259" key="7">
    <source>
        <dbReference type="Pfam" id="PF00150"/>
    </source>
</evidence>
<sequence length="465" mass="52232">MRIDIVDDFMKYFALPQRKAGTDISASVAEKCLDDRCQLEVAQTFSYGMSRSYGLSLYLRRPWDIDWTDRLDEVKEMFLLYKTSLVRRLHYHRKLLYPIIPAGQVAIHFFHQNFYTFTKRMQFPVQLITFVLSTSALAAPHNFNKRAGNETKLQFIGINESGPEFGEANLPGTYGTDYTWPNLTSIDTFISKGFNTFRINTLMERMVPDDMTGALDEAYMSNLTETVNYITSKKAYAMIVPHNYGRYYNSIIESPSDFKTFWTTIATPYANNSLVIFDTNNEYHDMAGSLVAELNQAAIDGIRAAGATSQYITVEGNAYTGAWTWTTTTGTDGKTNAETMGNFTDSADGDDKIIYQMHQYLDSDGSGTSETCVSATIGSERLELATKWLRENGKTGLVGEFAGAVNEVCESAVKDMLRYISENADVWSGYAWWAAGPWWADYMFSIEPADGPAYSTYVDVLAGNA</sequence>
<dbReference type="AlphaFoldDB" id="A0A139GTU1"/>
<dbReference type="EMBL" id="LFZN01000437">
    <property type="protein sequence ID" value="KXS93600.1"/>
    <property type="molecule type" value="Genomic_DNA"/>
</dbReference>
<dbReference type="GO" id="GO:0008810">
    <property type="term" value="F:cellulase activity"/>
    <property type="evidence" value="ECO:0007669"/>
    <property type="project" value="UniProtKB-EC"/>
</dbReference>
<dbReference type="PANTHER" id="PTHR34142:SF1">
    <property type="entry name" value="GLYCOSIDE HYDROLASE FAMILY 5 DOMAIN-CONTAINING PROTEIN"/>
    <property type="match status" value="1"/>
</dbReference>
<evidence type="ECO:0000256" key="5">
    <source>
        <dbReference type="ARBA" id="ARBA00023295"/>
    </source>
</evidence>
<dbReference type="EC" id="3.2.1.4" evidence="3"/>
<organism evidence="8 9">
    <name type="scientific">Pseudocercospora eumusae</name>
    <dbReference type="NCBI Taxonomy" id="321146"/>
    <lineage>
        <taxon>Eukaryota</taxon>
        <taxon>Fungi</taxon>
        <taxon>Dikarya</taxon>
        <taxon>Ascomycota</taxon>
        <taxon>Pezizomycotina</taxon>
        <taxon>Dothideomycetes</taxon>
        <taxon>Dothideomycetidae</taxon>
        <taxon>Mycosphaerellales</taxon>
        <taxon>Mycosphaerellaceae</taxon>
        <taxon>Pseudocercospora</taxon>
    </lineage>
</organism>
<evidence type="ECO:0000256" key="4">
    <source>
        <dbReference type="ARBA" id="ARBA00022801"/>
    </source>
</evidence>
<dbReference type="PANTHER" id="PTHR34142">
    <property type="entry name" value="ENDO-BETA-1,4-GLUCANASE A"/>
    <property type="match status" value="1"/>
</dbReference>
<keyword evidence="5 6" id="KW-0326">Glycosidase</keyword>
<comment type="caution">
    <text evidence="8">The sequence shown here is derived from an EMBL/GenBank/DDBJ whole genome shotgun (WGS) entry which is preliminary data.</text>
</comment>
<accession>A0A139GTU1</accession>
<evidence type="ECO:0000256" key="6">
    <source>
        <dbReference type="RuleBase" id="RU361153"/>
    </source>
</evidence>
<evidence type="ECO:0000256" key="1">
    <source>
        <dbReference type="ARBA" id="ARBA00000966"/>
    </source>
</evidence>
<gene>
    <name evidence="8" type="ORF">AC578_4837</name>
</gene>
<reference evidence="8 9" key="1">
    <citation type="submission" date="2015-07" db="EMBL/GenBank/DDBJ databases">
        <title>Comparative genomics of the Sigatoka disease complex on banana suggests a link between parallel evolutionary changes in Pseudocercospora fijiensis and Pseudocercospora eumusae and increased virulence on the banana host.</title>
        <authorList>
            <person name="Chang T.-C."/>
            <person name="Salvucci A."/>
            <person name="Crous P.W."/>
            <person name="Stergiopoulos I."/>
        </authorList>
    </citation>
    <scope>NUCLEOTIDE SEQUENCE [LARGE SCALE GENOMIC DNA]</scope>
    <source>
        <strain evidence="8 9">CBS 114824</strain>
    </source>
</reference>
<keyword evidence="4 6" id="KW-0378">Hydrolase</keyword>
<protein>
    <recommendedName>
        <fullName evidence="3">cellulase</fullName>
        <ecNumber evidence="3">3.2.1.4</ecNumber>
    </recommendedName>
</protein>
<dbReference type="OrthoDB" id="191723at2759"/>
<dbReference type="SUPFAM" id="SSF51445">
    <property type="entry name" value="(Trans)glycosidases"/>
    <property type="match status" value="1"/>
</dbReference>
<feature type="domain" description="Glycoside hydrolase family 5" evidence="7">
    <location>
        <begin position="159"/>
        <end position="435"/>
    </location>
</feature>
<comment type="catalytic activity">
    <reaction evidence="1">
        <text>Endohydrolysis of (1-&gt;4)-beta-D-glucosidic linkages in cellulose, lichenin and cereal beta-D-glucans.</text>
        <dbReference type="EC" id="3.2.1.4"/>
    </reaction>
</comment>
<evidence type="ECO:0000256" key="3">
    <source>
        <dbReference type="ARBA" id="ARBA00012601"/>
    </source>
</evidence>
<evidence type="ECO:0000313" key="8">
    <source>
        <dbReference type="EMBL" id="KXS93598.1"/>
    </source>
</evidence>